<dbReference type="GO" id="GO:0044781">
    <property type="term" value="P:bacterial-type flagellum organization"/>
    <property type="evidence" value="ECO:0007669"/>
    <property type="project" value="UniProtKB-UniRule"/>
</dbReference>
<feature type="domain" description="FlgD Tudor-like" evidence="8">
    <location>
        <begin position="95"/>
        <end position="226"/>
    </location>
</feature>
<dbReference type="RefSeq" id="WP_110779787.1">
    <property type="nucleotide sequence ID" value="NZ_QJTI01000003.1"/>
</dbReference>
<evidence type="ECO:0000256" key="5">
    <source>
        <dbReference type="RuleBase" id="RU362076"/>
    </source>
</evidence>
<name>A0A318TMW3_9BRAD</name>
<dbReference type="Proteomes" id="UP000248148">
    <property type="component" value="Unassembled WGS sequence"/>
</dbReference>
<feature type="compositionally biased region" description="Polar residues" evidence="6">
    <location>
        <begin position="1"/>
        <end position="14"/>
    </location>
</feature>
<keyword evidence="3 5" id="KW-1005">Bacterial flagellum biogenesis</keyword>
<dbReference type="Pfam" id="PF03963">
    <property type="entry name" value="FlgD"/>
    <property type="match status" value="1"/>
</dbReference>
<comment type="caution">
    <text evidence="9">The sequence shown here is derived from an EMBL/GenBank/DDBJ whole genome shotgun (WGS) entry which is preliminary data.</text>
</comment>
<accession>A0A318TMW3</accession>
<dbReference type="OrthoDB" id="9785233at2"/>
<evidence type="ECO:0000256" key="2">
    <source>
        <dbReference type="ARBA" id="ARBA00016013"/>
    </source>
</evidence>
<organism evidence="9 10">
    <name type="scientific">Rhodopseudomonas faecalis</name>
    <dbReference type="NCBI Taxonomy" id="99655"/>
    <lineage>
        <taxon>Bacteria</taxon>
        <taxon>Pseudomonadati</taxon>
        <taxon>Pseudomonadota</taxon>
        <taxon>Alphaproteobacteria</taxon>
        <taxon>Hyphomicrobiales</taxon>
        <taxon>Nitrobacteraceae</taxon>
        <taxon>Rhodopseudomonas</taxon>
    </lineage>
</organism>
<dbReference type="Pfam" id="PF13861">
    <property type="entry name" value="FLgD_tudor"/>
    <property type="match status" value="1"/>
</dbReference>
<evidence type="ECO:0000256" key="1">
    <source>
        <dbReference type="ARBA" id="ARBA00010577"/>
    </source>
</evidence>
<keyword evidence="10" id="KW-1185">Reference proteome</keyword>
<dbReference type="Gene3D" id="2.30.30.910">
    <property type="match status" value="1"/>
</dbReference>
<feature type="domain" description="FlgD/Vpr Ig-like" evidence="7">
    <location>
        <begin position="120"/>
        <end position="186"/>
    </location>
</feature>
<dbReference type="InterPro" id="IPR025965">
    <property type="entry name" value="FlgD/Vpr_Ig-like"/>
</dbReference>
<evidence type="ECO:0000259" key="7">
    <source>
        <dbReference type="Pfam" id="PF13860"/>
    </source>
</evidence>
<dbReference type="InterPro" id="IPR025963">
    <property type="entry name" value="FLgD_Tudor"/>
</dbReference>
<evidence type="ECO:0000313" key="9">
    <source>
        <dbReference type="EMBL" id="PYF04358.1"/>
    </source>
</evidence>
<feature type="region of interest" description="Disordered" evidence="6">
    <location>
        <begin position="1"/>
        <end position="31"/>
    </location>
</feature>
<sequence>MSSVEATKPNTIYSAPSPVKPSDSGSTLTKSSSGIADNFQSFLTLLTTQLQNQNPLDPLDTNQFTQQLVQFAGVEQQLKSNSQLEALVKLQSTAQATQALNFLGATAIVDGATTNLVNGSAAWGVNVPKASTVSISITNAAGQTVYSGEERMAAGDHQSFVWNGRGTDGTQWPAGKYKLTAVGKDADGKNVAIATEVQGVVDSADLSSNPPLLTIGGQTFTVDQIKRIVMPASYYNSGTSGKS</sequence>
<dbReference type="Pfam" id="PF13860">
    <property type="entry name" value="FlgD_ig"/>
    <property type="match status" value="1"/>
</dbReference>
<keyword evidence="9" id="KW-0969">Cilium</keyword>
<protein>
    <recommendedName>
        <fullName evidence="2 5">Basal-body rod modification protein FlgD</fullName>
    </recommendedName>
</protein>
<evidence type="ECO:0000256" key="3">
    <source>
        <dbReference type="ARBA" id="ARBA00022795"/>
    </source>
</evidence>
<proteinExistence type="inferred from homology"/>
<dbReference type="Gene3D" id="2.60.40.4070">
    <property type="match status" value="1"/>
</dbReference>
<gene>
    <name evidence="9" type="ORF">BJ122_10310</name>
</gene>
<dbReference type="EMBL" id="QJTI01000003">
    <property type="protein sequence ID" value="PYF04358.1"/>
    <property type="molecule type" value="Genomic_DNA"/>
</dbReference>
<comment type="similarity">
    <text evidence="1 5">Belongs to the FlgD family.</text>
</comment>
<keyword evidence="9" id="KW-0282">Flagellum</keyword>
<comment type="function">
    <text evidence="4 5">Required for flagellar hook formation. May act as a scaffolding protein.</text>
</comment>
<evidence type="ECO:0000256" key="4">
    <source>
        <dbReference type="ARBA" id="ARBA00024746"/>
    </source>
</evidence>
<evidence type="ECO:0000259" key="8">
    <source>
        <dbReference type="Pfam" id="PF13861"/>
    </source>
</evidence>
<evidence type="ECO:0000256" key="6">
    <source>
        <dbReference type="SAM" id="MobiDB-lite"/>
    </source>
</evidence>
<reference evidence="9 10" key="1">
    <citation type="submission" date="2018-06" db="EMBL/GenBank/DDBJ databases">
        <title>Genomic Encyclopedia of Archaeal and Bacterial Type Strains, Phase II (KMG-II): from individual species to whole genera.</title>
        <authorList>
            <person name="Goeker M."/>
        </authorList>
    </citation>
    <scope>NUCLEOTIDE SEQUENCE [LARGE SCALE GENOMIC DNA]</scope>
    <source>
        <strain evidence="9 10">JCM 11668</strain>
    </source>
</reference>
<keyword evidence="9" id="KW-0966">Cell projection</keyword>
<dbReference type="InterPro" id="IPR005648">
    <property type="entry name" value="FlgD"/>
</dbReference>
<evidence type="ECO:0000313" key="10">
    <source>
        <dbReference type="Proteomes" id="UP000248148"/>
    </source>
</evidence>
<feature type="compositionally biased region" description="Low complexity" evidence="6">
    <location>
        <begin position="22"/>
        <end position="31"/>
    </location>
</feature>
<dbReference type="AlphaFoldDB" id="A0A318TMW3"/>